<dbReference type="Proteomes" id="UP000727456">
    <property type="component" value="Unassembled WGS sequence"/>
</dbReference>
<dbReference type="EC" id="2.1.1.190" evidence="6"/>
<sequence>MSIVLRLAARGDGVTEDGRHVALTAPGDEVAIDAEITPGPHHVTPPCRHFPRCGGCQLQHIDDESYAVFIAERVTGALGAQKIPAPELRPAHLSPPRTRRKASLRAERIGNRVVIGFSEAASHRIVDMQECHVLRPELFALVAPLRTMLLPLLKRGRPVEVGMAIADQGADLLLSGVSPEGLEASEAISAFAQGHGLARLSIDDGYGAQAWWEPAPVTVTLGGRNVALPPGAFLQATQDGEAALVAAVGEAVEEAENVLDLFAGLGTFALPLASRAKVHAAEGARDAALALKVAGGERVTVEHRDLFRRPLDAKELARFDAVVLDPPRAGAKEQAPALAAAGPGRIVYVSCNPATFARDARTLIDGGYALQWVKPVGQFRWSIHVELVALFTR</sequence>
<proteinExistence type="inferred from homology"/>
<organism evidence="6 7">
    <name type="scientific">Sphingomonas vulcanisoli</name>
    <dbReference type="NCBI Taxonomy" id="1658060"/>
    <lineage>
        <taxon>Bacteria</taxon>
        <taxon>Pseudomonadati</taxon>
        <taxon>Pseudomonadota</taxon>
        <taxon>Alphaproteobacteria</taxon>
        <taxon>Sphingomonadales</taxon>
        <taxon>Sphingomonadaceae</taxon>
        <taxon>Sphingomonas</taxon>
    </lineage>
</organism>
<feature type="active site" description="Nucleophile" evidence="4">
    <location>
        <position position="351"/>
    </location>
</feature>
<dbReference type="PANTHER" id="PTHR11061:SF49">
    <property type="entry name" value="23S RRNA (URACIL(1939)-C(5))-METHYLTRANSFERASE RLMD"/>
    <property type="match status" value="1"/>
</dbReference>
<feature type="active site" evidence="5">
    <location>
        <position position="351"/>
    </location>
</feature>
<dbReference type="RefSeq" id="WP_167070946.1">
    <property type="nucleotide sequence ID" value="NZ_JAAOZC010000001.1"/>
</dbReference>
<feature type="binding site" evidence="4">
    <location>
        <position position="325"/>
    </location>
    <ligand>
        <name>S-adenosyl-L-methionine</name>
        <dbReference type="ChEBI" id="CHEBI:59789"/>
    </ligand>
</feature>
<evidence type="ECO:0000313" key="6">
    <source>
        <dbReference type="EMBL" id="NIJ06478.1"/>
    </source>
</evidence>
<dbReference type="Gene3D" id="3.40.50.150">
    <property type="entry name" value="Vaccinia Virus protein VP39"/>
    <property type="match status" value="1"/>
</dbReference>
<keyword evidence="3 4" id="KW-0949">S-adenosyl-L-methionine</keyword>
<dbReference type="SUPFAM" id="SSF53335">
    <property type="entry name" value="S-adenosyl-L-methionine-dependent methyltransferases"/>
    <property type="match status" value="1"/>
</dbReference>
<evidence type="ECO:0000256" key="1">
    <source>
        <dbReference type="ARBA" id="ARBA00022603"/>
    </source>
</evidence>
<protein>
    <submittedName>
        <fullName evidence="6">23S rRNA (Uracil1939-C5)-methyltransferase</fullName>
        <ecNumber evidence="6">2.1.1.190</ecNumber>
    </submittedName>
</protein>
<dbReference type="EMBL" id="JAAOZC010000001">
    <property type="protein sequence ID" value="NIJ06478.1"/>
    <property type="molecule type" value="Genomic_DNA"/>
</dbReference>
<dbReference type="InterPro" id="IPR030390">
    <property type="entry name" value="MeTrfase_TrmA_AS"/>
</dbReference>
<dbReference type="InterPro" id="IPR010280">
    <property type="entry name" value="U5_MeTrfase_fam"/>
</dbReference>
<name>A0ABX0TLS7_9SPHN</name>
<comment type="similarity">
    <text evidence="4">Belongs to the class I-like SAM-binding methyltransferase superfamily. RNA M5U methyltransferase family.</text>
</comment>
<keyword evidence="2 4" id="KW-0808">Transferase</keyword>
<evidence type="ECO:0000256" key="4">
    <source>
        <dbReference type="PROSITE-ProRule" id="PRU01024"/>
    </source>
</evidence>
<dbReference type="Pfam" id="PF05958">
    <property type="entry name" value="tRNA_U5-meth_tr"/>
    <property type="match status" value="1"/>
</dbReference>
<comment type="caution">
    <text evidence="6">The sequence shown here is derived from an EMBL/GenBank/DDBJ whole genome shotgun (WGS) entry which is preliminary data.</text>
</comment>
<dbReference type="GO" id="GO:0032259">
    <property type="term" value="P:methylation"/>
    <property type="evidence" value="ECO:0007669"/>
    <property type="project" value="UniProtKB-KW"/>
</dbReference>
<dbReference type="PROSITE" id="PS51687">
    <property type="entry name" value="SAM_MT_RNA_M5U"/>
    <property type="match status" value="1"/>
</dbReference>
<dbReference type="InterPro" id="IPR029063">
    <property type="entry name" value="SAM-dependent_MTases_sf"/>
</dbReference>
<feature type="binding site" evidence="4">
    <location>
        <position position="282"/>
    </location>
    <ligand>
        <name>S-adenosyl-L-methionine</name>
        <dbReference type="ChEBI" id="CHEBI:59789"/>
    </ligand>
</feature>
<evidence type="ECO:0000256" key="5">
    <source>
        <dbReference type="PROSITE-ProRule" id="PRU10015"/>
    </source>
</evidence>
<evidence type="ECO:0000256" key="2">
    <source>
        <dbReference type="ARBA" id="ARBA00022679"/>
    </source>
</evidence>
<keyword evidence="7" id="KW-1185">Reference proteome</keyword>
<feature type="binding site" evidence="4">
    <location>
        <position position="235"/>
    </location>
    <ligand>
        <name>S-adenosyl-L-methionine</name>
        <dbReference type="ChEBI" id="CHEBI:59789"/>
    </ligand>
</feature>
<dbReference type="PANTHER" id="PTHR11061">
    <property type="entry name" value="RNA M5U METHYLTRANSFERASE"/>
    <property type="match status" value="1"/>
</dbReference>
<evidence type="ECO:0000313" key="7">
    <source>
        <dbReference type="Proteomes" id="UP000727456"/>
    </source>
</evidence>
<feature type="binding site" evidence="4">
    <location>
        <position position="262"/>
    </location>
    <ligand>
        <name>S-adenosyl-L-methionine</name>
        <dbReference type="ChEBI" id="CHEBI:59789"/>
    </ligand>
</feature>
<evidence type="ECO:0000256" key="3">
    <source>
        <dbReference type="ARBA" id="ARBA00022691"/>
    </source>
</evidence>
<gene>
    <name evidence="6" type="ORF">FHS31_000060</name>
</gene>
<dbReference type="GO" id="GO:0008168">
    <property type="term" value="F:methyltransferase activity"/>
    <property type="evidence" value="ECO:0007669"/>
    <property type="project" value="UniProtKB-KW"/>
</dbReference>
<keyword evidence="1 4" id="KW-0489">Methyltransferase</keyword>
<dbReference type="PROSITE" id="PS01230">
    <property type="entry name" value="TRMA_1"/>
    <property type="match status" value="1"/>
</dbReference>
<dbReference type="Gene3D" id="2.40.50.1070">
    <property type="match status" value="1"/>
</dbReference>
<accession>A0ABX0TLS7</accession>
<reference evidence="6 7" key="1">
    <citation type="submission" date="2020-03" db="EMBL/GenBank/DDBJ databases">
        <title>Genomic Encyclopedia of Type Strains, Phase III (KMG-III): the genomes of soil and plant-associated and newly described type strains.</title>
        <authorList>
            <person name="Whitman W."/>
        </authorList>
    </citation>
    <scope>NUCLEOTIDE SEQUENCE [LARGE SCALE GENOMIC DNA]</scope>
    <source>
        <strain evidence="6 7">CECT 8804</strain>
    </source>
</reference>
<dbReference type="CDD" id="cd02440">
    <property type="entry name" value="AdoMet_MTases"/>
    <property type="match status" value="1"/>
</dbReference>